<feature type="domain" description="Dynamin N-terminal" evidence="1">
    <location>
        <begin position="74"/>
        <end position="293"/>
    </location>
</feature>
<dbReference type="InParanoid" id="A0A0C3CRS2"/>
<dbReference type="InterPro" id="IPR027417">
    <property type="entry name" value="P-loop_NTPase"/>
</dbReference>
<gene>
    <name evidence="2" type="ORF">PILCRDRAFT_810432</name>
</gene>
<dbReference type="SUPFAM" id="SSF52540">
    <property type="entry name" value="P-loop containing nucleoside triphosphate hydrolases"/>
    <property type="match status" value="1"/>
</dbReference>
<dbReference type="Pfam" id="PF00350">
    <property type="entry name" value="Dynamin_N"/>
    <property type="match status" value="1"/>
</dbReference>
<dbReference type="PANTHER" id="PTHR36681">
    <property type="entry name" value="NUCLEAR GTPASE, GERMINAL CENTER-ASSOCIATED, TANDEM DUPLICATE 3"/>
    <property type="match status" value="1"/>
</dbReference>
<organism evidence="2 3">
    <name type="scientific">Piloderma croceum (strain F 1598)</name>
    <dbReference type="NCBI Taxonomy" id="765440"/>
    <lineage>
        <taxon>Eukaryota</taxon>
        <taxon>Fungi</taxon>
        <taxon>Dikarya</taxon>
        <taxon>Basidiomycota</taxon>
        <taxon>Agaricomycotina</taxon>
        <taxon>Agaricomycetes</taxon>
        <taxon>Agaricomycetidae</taxon>
        <taxon>Atheliales</taxon>
        <taxon>Atheliaceae</taxon>
        <taxon>Piloderma</taxon>
    </lineage>
</organism>
<dbReference type="AlphaFoldDB" id="A0A0C3CRS2"/>
<name>A0A0C3CRS2_PILCF</name>
<dbReference type="InterPro" id="IPR045063">
    <property type="entry name" value="Dynamin_N"/>
</dbReference>
<evidence type="ECO:0000313" key="2">
    <source>
        <dbReference type="EMBL" id="KIM92377.1"/>
    </source>
</evidence>
<reference evidence="3" key="2">
    <citation type="submission" date="2015-01" db="EMBL/GenBank/DDBJ databases">
        <title>Evolutionary Origins and Diversification of the Mycorrhizal Mutualists.</title>
        <authorList>
            <consortium name="DOE Joint Genome Institute"/>
            <consortium name="Mycorrhizal Genomics Consortium"/>
            <person name="Kohler A."/>
            <person name="Kuo A."/>
            <person name="Nagy L.G."/>
            <person name="Floudas D."/>
            <person name="Copeland A."/>
            <person name="Barry K.W."/>
            <person name="Cichocki N."/>
            <person name="Veneault-Fourrey C."/>
            <person name="LaButti K."/>
            <person name="Lindquist E.A."/>
            <person name="Lipzen A."/>
            <person name="Lundell T."/>
            <person name="Morin E."/>
            <person name="Murat C."/>
            <person name="Riley R."/>
            <person name="Ohm R."/>
            <person name="Sun H."/>
            <person name="Tunlid A."/>
            <person name="Henrissat B."/>
            <person name="Grigoriev I.V."/>
            <person name="Hibbett D.S."/>
            <person name="Martin F."/>
        </authorList>
    </citation>
    <scope>NUCLEOTIDE SEQUENCE [LARGE SCALE GENOMIC DNA]</scope>
    <source>
        <strain evidence="3">F 1598</strain>
    </source>
</reference>
<keyword evidence="3" id="KW-1185">Reference proteome</keyword>
<evidence type="ECO:0000259" key="1">
    <source>
        <dbReference type="Pfam" id="PF00350"/>
    </source>
</evidence>
<dbReference type="EMBL" id="KN832970">
    <property type="protein sequence ID" value="KIM92377.1"/>
    <property type="molecule type" value="Genomic_DNA"/>
</dbReference>
<dbReference type="PANTHER" id="PTHR36681:SF3">
    <property type="entry name" value="NUCLEAR GTPASE, GERMINAL CENTER-ASSOCIATED, TANDEM DUPLICATE 3"/>
    <property type="match status" value="1"/>
</dbReference>
<evidence type="ECO:0000313" key="3">
    <source>
        <dbReference type="Proteomes" id="UP000054166"/>
    </source>
</evidence>
<protein>
    <recommendedName>
        <fullName evidence="1">Dynamin N-terminal domain-containing protein</fullName>
    </recommendedName>
</protein>
<dbReference type="OrthoDB" id="2691563at2759"/>
<dbReference type="Proteomes" id="UP000054166">
    <property type="component" value="Unassembled WGS sequence"/>
</dbReference>
<dbReference type="HOGENOM" id="CLU_015736_0_0_1"/>
<sequence length="830" mass="93187">MADAILRDLLLRNMPEPVIAPVQRPSVAENTLTLIRQYVDRLAKILDGTEQQPWKEEAKRLCDEAVLQPITGVLAGRTGAGKSTVANAVMQNRLLPSSSEVACTSVITIISFVDDLNFLTASVFFISKEKFCKFLQTIIGDRRLEWEVTGDIASYTTAAEGQAIILALYPHLKNSYDPRSSDYDVDILLNHESIGHLLDDSCEITARNSNELQDKLRGYLTPQVNSPGGPALWHIVDHVHIKARVDALSTGLRVIDIPGYGDANKNRNDCAEEYLVKADCVFLVVDIKRAKDDKDMPDFLEKSLRHAIVDGRAGEGSLVLIVTGADVPSGDNEVTLDNENDNRTVAYHTQTALRISQEIIDYQNASNQLNMLINTSSDPTTRQTYHDGLDKLDDEINARKCHLSDINIAKNKIVANARNITVSQHLQEIYCRTYREVLNDATVDPPHIPTFCVGSRDFLSLSGLESTQSLVFQHKDETSIPKLTEYMKKLGERRQLTHSALLVNQAQKLLGQAEVYFESRAKQDETLQAYVKSAARVLQDLDDRHNKVIDGVTQEIRCQLDSLEGNLAAAARTAATRSIRMFESLPDIHRWNTFVAIMRREGEWKDVDFNEELTEGIFPDVVKCWNRVMNRCIPSLLKRYRRDISAATNKALASLGKASDACDAVKQQISGACQLIGVDAEMMRADTACRRALALQQREANRSFKKTVRHQILPHYRKVAAFTGKGAYARIKEENSKFIKKNHLEVFDAVNVKARKLFEEIYKALLRYMKHAVLQIHTAIATSLVQVQTSPVLVNIKNQRLPVMRDLMNTAMPSLERLTQDIETRLKAIS</sequence>
<accession>A0A0C3CRS2</accession>
<reference evidence="2 3" key="1">
    <citation type="submission" date="2014-04" db="EMBL/GenBank/DDBJ databases">
        <authorList>
            <consortium name="DOE Joint Genome Institute"/>
            <person name="Kuo A."/>
            <person name="Tarkka M."/>
            <person name="Buscot F."/>
            <person name="Kohler A."/>
            <person name="Nagy L.G."/>
            <person name="Floudas D."/>
            <person name="Copeland A."/>
            <person name="Barry K.W."/>
            <person name="Cichocki N."/>
            <person name="Veneault-Fourrey C."/>
            <person name="LaButti K."/>
            <person name="Lindquist E.A."/>
            <person name="Lipzen A."/>
            <person name="Lundell T."/>
            <person name="Morin E."/>
            <person name="Murat C."/>
            <person name="Sun H."/>
            <person name="Tunlid A."/>
            <person name="Henrissat B."/>
            <person name="Grigoriev I.V."/>
            <person name="Hibbett D.S."/>
            <person name="Martin F."/>
            <person name="Nordberg H.P."/>
            <person name="Cantor M.N."/>
            <person name="Hua S.X."/>
        </authorList>
    </citation>
    <scope>NUCLEOTIDE SEQUENCE [LARGE SCALE GENOMIC DNA]</scope>
    <source>
        <strain evidence="2 3">F 1598</strain>
    </source>
</reference>
<proteinExistence type="predicted"/>
<dbReference type="Gene3D" id="3.40.50.300">
    <property type="entry name" value="P-loop containing nucleotide triphosphate hydrolases"/>
    <property type="match status" value="1"/>
</dbReference>